<dbReference type="Proteomes" id="UP001152797">
    <property type="component" value="Unassembled WGS sequence"/>
</dbReference>
<reference evidence="1" key="1">
    <citation type="submission" date="2022-10" db="EMBL/GenBank/DDBJ databases">
        <authorList>
            <person name="Chen Y."/>
            <person name="Dougan E. K."/>
            <person name="Chan C."/>
            <person name="Rhodes N."/>
            <person name="Thang M."/>
        </authorList>
    </citation>
    <scope>NUCLEOTIDE SEQUENCE</scope>
</reference>
<keyword evidence="3" id="KW-1185">Reference proteome</keyword>
<dbReference type="EMBL" id="CAMXCT030006771">
    <property type="protein sequence ID" value="CAL4807098.1"/>
    <property type="molecule type" value="Genomic_DNA"/>
</dbReference>
<name>A0A9P1GRC4_9DINO</name>
<organism evidence="1">
    <name type="scientific">Cladocopium goreaui</name>
    <dbReference type="NCBI Taxonomy" id="2562237"/>
    <lineage>
        <taxon>Eukaryota</taxon>
        <taxon>Sar</taxon>
        <taxon>Alveolata</taxon>
        <taxon>Dinophyceae</taxon>
        <taxon>Suessiales</taxon>
        <taxon>Symbiodiniaceae</taxon>
        <taxon>Cladocopium</taxon>
    </lineage>
</organism>
<evidence type="ECO:0000313" key="1">
    <source>
        <dbReference type="EMBL" id="CAI4019786.1"/>
    </source>
</evidence>
<dbReference type="AlphaFoldDB" id="A0A9P1GRC4"/>
<proteinExistence type="predicted"/>
<sequence>MPNAVIHFALKFAEEYAMDLPCFRRYHAFKAEWRQVVMSWFSFSEHDAKKALLMASFGFAFPSRASGSPVACPLLEGLAADAMKLREVLCQKFPSVVQDVKAAKRPRPETSAMAFLLFDKEHKAMQLFCGLLPKHGFALVAPVFDAVLAVPQANLSMPGEEVDSAASEQALLEDFHSQTGIMMQVKPLDRSPPMLTVQQILESILENNAGIRMGAIHHIPGCYSCIGTALLNLFPEEADPLKAATSNLPEPMSYQHMMQLCPQFSIEPVSLSQAEQCGDGMCFLLHASSSSAKDCGHAYGLKLVQEAAHIYSSAEEECIQTNAKKLWKHLSKAHGTQVFQVNVLSADDRAAKRRRKEAPSTCLEVQLKAGMEAEEGWSSVAPQVRLKNQAGCSNPDASEATYKCILCPFRSFSRRSSLLTHVEKYHKAEKNFVTVKQQFAVACAIFEQKQAGPKGRRVCVLSYSDRMYKVSCIYPCEALSPLAARPAGTDTLLSQAAMCMRDWVSLDAASLHFVSKQNTVDMALLLTRAGPKYVLKQHTAQALRINKMLYISNDFADLVLAKAIKHRGKIHSMFNDITTEWVCQGSPCAWLGCRRGDTRQAVFEQVMALKPVQALRTALIATATVHAEWVVCSHDATYQVLFSAIGQMPMQQKEGEFHALHTFLGRSGAVPGFSLQRTEGPDSFRSAVAQVLPHDARMTVKYMFSDNPASVEGSTDVLPNLEAVAEDALHLVLRVEACTGEKRTALSSNLLRIMLRFRLPCAGSFFHGGTDGDDEHDAGQWSDGVAKDGVPADWDWDARVTKPYSGHQEFINDIEVLCAQHLDQMKRKDKKGRTIQQVLKAGTSYTHFRYLWNGSHIIAALHQAMPPKEVELLSFGTCSNEALHFQLKVCQEQIIQQHIQTFPPQLEAFSLAKLLAHHSAAYSPTLAQRKESEILSLMQGWLTKGFLPPLEEGRIQPTLSREDLRRPVHQLDPQKVAIRKDKAREKAKQWSKEVQNRKLKHPQSRLQKPVCKRTVFTQKKLLDCKHPHVGFVAQAEQQLVHGTHAADQSSVALQHPTMVKLRALSNQLFLL</sequence>
<dbReference type="EMBL" id="CAMXCT020006771">
    <property type="protein sequence ID" value="CAL1173161.1"/>
    <property type="molecule type" value="Genomic_DNA"/>
</dbReference>
<protein>
    <submittedName>
        <fullName evidence="1">Uncharacterized protein</fullName>
    </submittedName>
</protein>
<dbReference type="EMBL" id="CAMXCT010006771">
    <property type="protein sequence ID" value="CAI4019786.1"/>
    <property type="molecule type" value="Genomic_DNA"/>
</dbReference>
<gene>
    <name evidence="1" type="ORF">C1SCF055_LOCUS44253</name>
</gene>
<comment type="caution">
    <text evidence="1">The sequence shown here is derived from an EMBL/GenBank/DDBJ whole genome shotgun (WGS) entry which is preliminary data.</text>
</comment>
<evidence type="ECO:0000313" key="2">
    <source>
        <dbReference type="EMBL" id="CAL4807098.1"/>
    </source>
</evidence>
<accession>A0A9P1GRC4</accession>
<reference evidence="2 3" key="2">
    <citation type="submission" date="2024-05" db="EMBL/GenBank/DDBJ databases">
        <authorList>
            <person name="Chen Y."/>
            <person name="Shah S."/>
            <person name="Dougan E. K."/>
            <person name="Thang M."/>
            <person name="Chan C."/>
        </authorList>
    </citation>
    <scope>NUCLEOTIDE SEQUENCE [LARGE SCALE GENOMIC DNA]</scope>
</reference>
<dbReference type="OrthoDB" id="424311at2759"/>
<evidence type="ECO:0000313" key="3">
    <source>
        <dbReference type="Proteomes" id="UP001152797"/>
    </source>
</evidence>